<dbReference type="NCBIfam" id="TIGR03825">
    <property type="entry name" value="FliH_bacil"/>
    <property type="match status" value="1"/>
</dbReference>
<dbReference type="EMBL" id="CP014806">
    <property type="protein sequence ID" value="AMW98488.1"/>
    <property type="molecule type" value="Genomic_DNA"/>
</dbReference>
<dbReference type="InterPro" id="IPR022524">
    <property type="entry name" value="FliH_Bacilli"/>
</dbReference>
<evidence type="ECO:0000256" key="3">
    <source>
        <dbReference type="ARBA" id="ARBA00022448"/>
    </source>
</evidence>
<keyword evidence="8" id="KW-0175">Coiled coil</keyword>
<reference evidence="10 11" key="1">
    <citation type="journal article" date="2016" name="Genome Announc.">
        <title>Whole-Genome Sequence of Rummeliibacillus stabekisii Strain PP9 Isolated from Antarctic Soil.</title>
        <authorList>
            <person name="da Mota F.F."/>
            <person name="Vollu R.E."/>
            <person name="Jurelevicius D."/>
            <person name="Seldin L."/>
        </authorList>
    </citation>
    <scope>NUCLEOTIDE SEQUENCE [LARGE SCALE GENOMIC DNA]</scope>
    <source>
        <strain evidence="10 11">PP9</strain>
    </source>
</reference>
<dbReference type="InterPro" id="IPR018035">
    <property type="entry name" value="Flagellar_FliH/T3SS_HrpE"/>
</dbReference>
<keyword evidence="3" id="KW-0813">Transport</keyword>
<evidence type="ECO:0000256" key="5">
    <source>
        <dbReference type="ARBA" id="ARBA00022927"/>
    </source>
</evidence>
<dbReference type="OrthoDB" id="19020at2"/>
<dbReference type="GO" id="GO:0015031">
    <property type="term" value="P:protein transport"/>
    <property type="evidence" value="ECO:0007669"/>
    <property type="project" value="UniProtKB-KW"/>
</dbReference>
<evidence type="ECO:0000256" key="2">
    <source>
        <dbReference type="ARBA" id="ARBA00006602"/>
    </source>
</evidence>
<dbReference type="STRING" id="241244.ATY39_02970"/>
<protein>
    <recommendedName>
        <fullName evidence="7">Flagellar assembly protein FliH</fullName>
    </recommendedName>
</protein>
<comment type="similarity">
    <text evidence="2">Belongs to the FliH family.</text>
</comment>
<dbReference type="InterPro" id="IPR051472">
    <property type="entry name" value="T3SS_Stator/FliH"/>
</dbReference>
<dbReference type="GO" id="GO:0005829">
    <property type="term" value="C:cytosol"/>
    <property type="evidence" value="ECO:0007669"/>
    <property type="project" value="TreeGrafter"/>
</dbReference>
<keyword evidence="5" id="KW-0653">Protein transport</keyword>
<dbReference type="Pfam" id="PF02108">
    <property type="entry name" value="FliH"/>
    <property type="match status" value="1"/>
</dbReference>
<sequence>MSKIIRFDNPESSKEIFRTIEIKDLFTHQSTENIEVTPESLFEERERLLDNARQEIEREREMFEQFRLVAQREIEDAKANWEQEKMELQQQAYEEAFQQGLEEGRLKAESNMSEAIQLANATVLQAKANAEQYLQEQEAVILNIAINAAEKILGSVLEENEERYMDIVRRGLKEAREMKEIKIYTSLAYYELVSAHIDELKAMFPVGVPVMVFVDEDLADTDSYIETNHGRIMVGIDQQLNELRLKLVEILESVD</sequence>
<evidence type="ECO:0000313" key="11">
    <source>
        <dbReference type="Proteomes" id="UP000076021"/>
    </source>
</evidence>
<dbReference type="PANTHER" id="PTHR34982:SF1">
    <property type="entry name" value="FLAGELLAR ASSEMBLY PROTEIN FLIH"/>
    <property type="match status" value="1"/>
</dbReference>
<evidence type="ECO:0000256" key="6">
    <source>
        <dbReference type="ARBA" id="ARBA00023225"/>
    </source>
</evidence>
<accession>A0A143H9U5</accession>
<organism evidence="10 11">
    <name type="scientific">Rummeliibacillus stabekisii</name>
    <dbReference type="NCBI Taxonomy" id="241244"/>
    <lineage>
        <taxon>Bacteria</taxon>
        <taxon>Bacillati</taxon>
        <taxon>Bacillota</taxon>
        <taxon>Bacilli</taxon>
        <taxon>Bacillales</taxon>
        <taxon>Caryophanaceae</taxon>
        <taxon>Rummeliibacillus</taxon>
    </lineage>
</organism>
<comment type="function">
    <text evidence="1">Needed for flagellar regrowth and assembly.</text>
</comment>
<evidence type="ECO:0000313" key="10">
    <source>
        <dbReference type="EMBL" id="AMW98488.1"/>
    </source>
</evidence>
<feature type="domain" description="Flagellar assembly protein FliH/Type III secretion system HrpE" evidence="9">
    <location>
        <begin position="120"/>
        <end position="242"/>
    </location>
</feature>
<dbReference type="Proteomes" id="UP000076021">
    <property type="component" value="Chromosome"/>
</dbReference>
<evidence type="ECO:0000256" key="4">
    <source>
        <dbReference type="ARBA" id="ARBA00022795"/>
    </source>
</evidence>
<dbReference type="AlphaFoldDB" id="A0A143H9U5"/>
<gene>
    <name evidence="10" type="ORF">ATY39_02970</name>
</gene>
<keyword evidence="4" id="KW-1005">Bacterial flagellum biogenesis</keyword>
<dbReference type="PANTHER" id="PTHR34982">
    <property type="entry name" value="YOP PROTEINS TRANSLOCATION PROTEIN L"/>
    <property type="match status" value="1"/>
</dbReference>
<keyword evidence="11" id="KW-1185">Reference proteome</keyword>
<keyword evidence="6" id="KW-1006">Bacterial flagellum protein export</keyword>
<evidence type="ECO:0000256" key="1">
    <source>
        <dbReference type="ARBA" id="ARBA00003041"/>
    </source>
</evidence>
<evidence type="ECO:0000259" key="9">
    <source>
        <dbReference type="Pfam" id="PF02108"/>
    </source>
</evidence>
<evidence type="ECO:0000256" key="7">
    <source>
        <dbReference type="NCBIfam" id="TIGR03825"/>
    </source>
</evidence>
<evidence type="ECO:0000256" key="8">
    <source>
        <dbReference type="SAM" id="Coils"/>
    </source>
</evidence>
<name>A0A143H9U5_9BACL</name>
<feature type="coiled-coil region" evidence="8">
    <location>
        <begin position="42"/>
        <end position="91"/>
    </location>
</feature>
<dbReference type="KEGG" id="rst:ATY39_02970"/>
<reference evidence="11" key="2">
    <citation type="submission" date="2016-03" db="EMBL/GenBank/DDBJ databases">
        <authorList>
            <person name="Ploux O."/>
        </authorList>
    </citation>
    <scope>NUCLEOTIDE SEQUENCE [LARGE SCALE GENOMIC DNA]</scope>
    <source>
        <strain evidence="11">PP9</strain>
    </source>
</reference>
<dbReference type="GO" id="GO:0044781">
    <property type="term" value="P:bacterial-type flagellum organization"/>
    <property type="evidence" value="ECO:0007669"/>
    <property type="project" value="UniProtKB-KW"/>
</dbReference>
<proteinExistence type="inferred from homology"/>